<feature type="signal peptide" evidence="1">
    <location>
        <begin position="1"/>
        <end position="24"/>
    </location>
</feature>
<dbReference type="Pfam" id="PF11937">
    <property type="entry name" value="DUF3455"/>
    <property type="match status" value="1"/>
</dbReference>
<dbReference type="InterPro" id="IPR021851">
    <property type="entry name" value="DUF3455"/>
</dbReference>
<dbReference type="Proteomes" id="UP000887226">
    <property type="component" value="Unassembled WGS sequence"/>
</dbReference>
<evidence type="ECO:0000313" key="2">
    <source>
        <dbReference type="EMBL" id="KAG9244080.1"/>
    </source>
</evidence>
<reference evidence="2" key="1">
    <citation type="journal article" date="2021" name="IMA Fungus">
        <title>Genomic characterization of three marine fungi, including Emericellopsis atlantica sp. nov. with signatures of a generalist lifestyle and marine biomass degradation.</title>
        <authorList>
            <person name="Hagestad O.C."/>
            <person name="Hou L."/>
            <person name="Andersen J.H."/>
            <person name="Hansen E.H."/>
            <person name="Altermark B."/>
            <person name="Li C."/>
            <person name="Kuhnert E."/>
            <person name="Cox R.J."/>
            <person name="Crous P.W."/>
            <person name="Spatafora J.W."/>
            <person name="Lail K."/>
            <person name="Amirebrahimi M."/>
            <person name="Lipzen A."/>
            <person name="Pangilinan J."/>
            <person name="Andreopoulos W."/>
            <person name="Hayes R.D."/>
            <person name="Ng V."/>
            <person name="Grigoriev I.V."/>
            <person name="Jackson S.A."/>
            <person name="Sutton T.D.S."/>
            <person name="Dobson A.D.W."/>
            <person name="Rama T."/>
        </authorList>
    </citation>
    <scope>NUCLEOTIDE SEQUENCE</scope>
    <source>
        <strain evidence="2">TRa3180A</strain>
    </source>
</reference>
<comment type="caution">
    <text evidence="2">The sequence shown here is derived from an EMBL/GenBank/DDBJ whole genome shotgun (WGS) entry which is preliminary data.</text>
</comment>
<evidence type="ECO:0000256" key="1">
    <source>
        <dbReference type="SAM" id="SignalP"/>
    </source>
</evidence>
<dbReference type="PANTHER" id="PTHR35567">
    <property type="entry name" value="MALATE DEHYDROGENASE (AFU_ORTHOLOGUE AFUA_2G13800)"/>
    <property type="match status" value="1"/>
</dbReference>
<organism evidence="2 3">
    <name type="scientific">Calycina marina</name>
    <dbReference type="NCBI Taxonomy" id="1763456"/>
    <lineage>
        <taxon>Eukaryota</taxon>
        <taxon>Fungi</taxon>
        <taxon>Dikarya</taxon>
        <taxon>Ascomycota</taxon>
        <taxon>Pezizomycotina</taxon>
        <taxon>Leotiomycetes</taxon>
        <taxon>Helotiales</taxon>
        <taxon>Pezizellaceae</taxon>
        <taxon>Calycina</taxon>
    </lineage>
</organism>
<gene>
    <name evidence="2" type="ORF">BJ878DRAFT_86144</name>
</gene>
<dbReference type="AlphaFoldDB" id="A0A9P8CEV5"/>
<protein>
    <recommendedName>
        <fullName evidence="4">DUF3455 domain-containing protein</fullName>
    </recommendedName>
</protein>
<dbReference type="OrthoDB" id="1859733at2759"/>
<keyword evidence="1" id="KW-0732">Signal</keyword>
<dbReference type="PANTHER" id="PTHR35567:SF3">
    <property type="entry name" value="MALATE DEHYDROGENASE"/>
    <property type="match status" value="1"/>
</dbReference>
<accession>A0A9P8CEV5</accession>
<dbReference type="EMBL" id="MU253930">
    <property type="protein sequence ID" value="KAG9244080.1"/>
    <property type="molecule type" value="Genomic_DNA"/>
</dbReference>
<feature type="chain" id="PRO_5040312564" description="DUF3455 domain-containing protein" evidence="1">
    <location>
        <begin position="25"/>
        <end position="233"/>
    </location>
</feature>
<evidence type="ECO:0008006" key="4">
    <source>
        <dbReference type="Google" id="ProtNLM"/>
    </source>
</evidence>
<name>A0A9P8CEV5_9HELO</name>
<evidence type="ECO:0000313" key="3">
    <source>
        <dbReference type="Proteomes" id="UP000887226"/>
    </source>
</evidence>
<proteinExistence type="predicted"/>
<sequence length="233" mass="23186">MPSINRILNGLAVTALTLLQVASAAPAQAHNKSGGKPTTTAVATVALSAAPGLVVPGAGDSTAIPLPTSSLVVVAVGRGTQNYSCSAVGATAVAVGAMATLFDATAMASNPTALIDFVKAAVMLPAPRGLRTIGQHFFLADGTPFFELTAGVAKGKSAQVAKIGDLAAPTTAGKGPNGSSAVDWLFLTSKASPYVSVGVSAVYRVETAGGSPATCTAVGLQTVQYAAEYWFYA</sequence>
<keyword evidence="3" id="KW-1185">Reference proteome</keyword>